<dbReference type="Proteomes" id="UP000198345">
    <property type="component" value="Unassembled WGS sequence"/>
</dbReference>
<evidence type="ECO:0000259" key="2">
    <source>
        <dbReference type="Pfam" id="PF00144"/>
    </source>
</evidence>
<accession>A0A226H285</accession>
<comment type="caution">
    <text evidence="3">The sequence shown here is derived from an EMBL/GenBank/DDBJ whole genome shotgun (WGS) entry which is preliminary data.</text>
</comment>
<evidence type="ECO:0000313" key="4">
    <source>
        <dbReference type="Proteomes" id="UP000198345"/>
    </source>
</evidence>
<feature type="domain" description="Beta-lactamase-related" evidence="2">
    <location>
        <begin position="42"/>
        <end position="325"/>
    </location>
</feature>
<dbReference type="PANTHER" id="PTHR46825">
    <property type="entry name" value="D-ALANYL-D-ALANINE-CARBOXYPEPTIDASE/ENDOPEPTIDASE AMPH"/>
    <property type="match status" value="1"/>
</dbReference>
<name>A0A226H285_9FLAO</name>
<dbReference type="Gene3D" id="3.40.710.10">
    <property type="entry name" value="DD-peptidase/beta-lactamase superfamily"/>
    <property type="match status" value="1"/>
</dbReference>
<dbReference type="EMBL" id="MUGW01000032">
    <property type="protein sequence ID" value="OXA88397.1"/>
    <property type="molecule type" value="Genomic_DNA"/>
</dbReference>
<dbReference type="PANTHER" id="PTHR46825:SF9">
    <property type="entry name" value="BETA-LACTAMASE-RELATED DOMAIN-CONTAINING PROTEIN"/>
    <property type="match status" value="1"/>
</dbReference>
<reference evidence="3 4" key="1">
    <citation type="submission" date="2016-11" db="EMBL/GenBank/DDBJ databases">
        <title>Whole genomes of Flavobacteriaceae.</title>
        <authorList>
            <person name="Stine C."/>
            <person name="Li C."/>
            <person name="Tadesse D."/>
        </authorList>
    </citation>
    <scope>NUCLEOTIDE SEQUENCE [LARGE SCALE GENOMIC DNA]</scope>
    <source>
        <strain evidence="3 4">DSM 18292</strain>
    </source>
</reference>
<dbReference type="InterPro" id="IPR012338">
    <property type="entry name" value="Beta-lactam/transpept-like"/>
</dbReference>
<dbReference type="SUPFAM" id="SSF56601">
    <property type="entry name" value="beta-lactamase/transpeptidase-like"/>
    <property type="match status" value="1"/>
</dbReference>
<evidence type="ECO:0000313" key="3">
    <source>
        <dbReference type="EMBL" id="OXA88397.1"/>
    </source>
</evidence>
<organism evidence="3 4">
    <name type="scientific">Flavobacterium hercynium</name>
    <dbReference type="NCBI Taxonomy" id="387094"/>
    <lineage>
        <taxon>Bacteria</taxon>
        <taxon>Pseudomonadati</taxon>
        <taxon>Bacteroidota</taxon>
        <taxon>Flavobacteriia</taxon>
        <taxon>Flavobacteriales</taxon>
        <taxon>Flavobacteriaceae</taxon>
        <taxon>Flavobacterium</taxon>
    </lineage>
</organism>
<dbReference type="InterPro" id="IPR001466">
    <property type="entry name" value="Beta-lactam-related"/>
</dbReference>
<keyword evidence="3" id="KW-0378">Hydrolase</keyword>
<dbReference type="GO" id="GO:0016787">
    <property type="term" value="F:hydrolase activity"/>
    <property type="evidence" value="ECO:0007669"/>
    <property type="project" value="UniProtKB-KW"/>
</dbReference>
<dbReference type="Pfam" id="PF00144">
    <property type="entry name" value="Beta-lactamase"/>
    <property type="match status" value="1"/>
</dbReference>
<feature type="chain" id="PRO_5013053489" evidence="1">
    <location>
        <begin position="19"/>
        <end position="350"/>
    </location>
</feature>
<protein>
    <submittedName>
        <fullName evidence="3">Serine hydrolase</fullName>
    </submittedName>
</protein>
<keyword evidence="1" id="KW-0732">Signal</keyword>
<dbReference type="RefSeq" id="WP_089050817.1">
    <property type="nucleotide sequence ID" value="NZ_FXTV01000013.1"/>
</dbReference>
<feature type="signal peptide" evidence="1">
    <location>
        <begin position="1"/>
        <end position="18"/>
    </location>
</feature>
<proteinExistence type="predicted"/>
<keyword evidence="4" id="KW-1185">Reference proteome</keyword>
<dbReference type="InterPro" id="IPR050491">
    <property type="entry name" value="AmpC-like"/>
</dbReference>
<gene>
    <name evidence="3" type="ORF">B0A66_15785</name>
</gene>
<dbReference type="OrthoDB" id="9793489at2"/>
<dbReference type="AlphaFoldDB" id="A0A226H285"/>
<sequence length="350" mass="39731">MKFTLLALLLLISGNLFAQTIEKEKIDNYLTYIENNHAGLGSVSIFKNGKEVYNRSFGQSQLKNVKYNKDTKYQIASVTKMITAILILKLVEDGQLKLDTKLADFFLEIPNSNKITIKNLLEHTSGLGNFAIRDGAIWVMDKVTEKEIVDEIIKQGVNFEPNEKVAYSNSAYIMLRKIIEAKHKKDYNQVVIQQITKPLGLKNFASVASKPTNTFKSYQSKENNWTEIKDIEYTNVVGVGDIASTTKDLNIIITSLFQNKIIKKETLEIMKPTLGKEDWGRGLALFPYDENIFYGHSGDVLGSHSRLIYNPKDEIAIAYSTNGEKIPTNLFIENIVKIVYNKEFKLPEIK</sequence>
<evidence type="ECO:0000256" key="1">
    <source>
        <dbReference type="SAM" id="SignalP"/>
    </source>
</evidence>